<dbReference type="Proteomes" id="UP001286313">
    <property type="component" value="Unassembled WGS sequence"/>
</dbReference>
<name>A0AAE1K6I3_PETCI</name>
<dbReference type="AlphaFoldDB" id="A0AAE1K6I3"/>
<comment type="subcellular location">
    <subcellularLocation>
        <location evidence="4">Peroxisome membrane</location>
    </subcellularLocation>
</comment>
<evidence type="ECO:0000313" key="7">
    <source>
        <dbReference type="EMBL" id="KAK3865359.1"/>
    </source>
</evidence>
<feature type="region of interest" description="Disordered" evidence="5">
    <location>
        <begin position="228"/>
        <end position="253"/>
    </location>
</feature>
<evidence type="ECO:0000256" key="5">
    <source>
        <dbReference type="SAM" id="MobiDB-lite"/>
    </source>
</evidence>
<keyword evidence="2 6" id="KW-0472">Membrane</keyword>
<dbReference type="GO" id="GO:0016559">
    <property type="term" value="P:peroxisome fission"/>
    <property type="evidence" value="ECO:0007669"/>
    <property type="project" value="InterPro"/>
</dbReference>
<keyword evidence="3" id="KW-0576">Peroxisome</keyword>
<keyword evidence="8" id="KW-1185">Reference proteome</keyword>
<protein>
    <recommendedName>
        <fullName evidence="9">Peroxisomal membrane protein 11B</fullName>
    </recommendedName>
</protein>
<feature type="transmembrane region" description="Helical" evidence="6">
    <location>
        <begin position="156"/>
        <end position="183"/>
    </location>
</feature>
<organism evidence="7 8">
    <name type="scientific">Petrolisthes cinctipes</name>
    <name type="common">Flat porcelain crab</name>
    <dbReference type="NCBI Taxonomy" id="88211"/>
    <lineage>
        <taxon>Eukaryota</taxon>
        <taxon>Metazoa</taxon>
        <taxon>Ecdysozoa</taxon>
        <taxon>Arthropoda</taxon>
        <taxon>Crustacea</taxon>
        <taxon>Multicrustacea</taxon>
        <taxon>Malacostraca</taxon>
        <taxon>Eumalacostraca</taxon>
        <taxon>Eucarida</taxon>
        <taxon>Decapoda</taxon>
        <taxon>Pleocyemata</taxon>
        <taxon>Anomura</taxon>
        <taxon>Galatheoidea</taxon>
        <taxon>Porcellanidae</taxon>
        <taxon>Petrolisthes</taxon>
    </lineage>
</organism>
<evidence type="ECO:0000256" key="4">
    <source>
        <dbReference type="ARBA" id="ARBA00046271"/>
    </source>
</evidence>
<dbReference type="PANTHER" id="PTHR12652">
    <property type="entry name" value="PEROXISOMAL BIOGENESIS FACTOR 11"/>
    <property type="match status" value="1"/>
</dbReference>
<dbReference type="InterPro" id="IPR008733">
    <property type="entry name" value="PEX11"/>
</dbReference>
<dbReference type="EMBL" id="JAWQEG010003608">
    <property type="protein sequence ID" value="KAK3865359.1"/>
    <property type="molecule type" value="Genomic_DNA"/>
</dbReference>
<evidence type="ECO:0000256" key="1">
    <source>
        <dbReference type="ARBA" id="ARBA00022593"/>
    </source>
</evidence>
<evidence type="ECO:0000256" key="2">
    <source>
        <dbReference type="ARBA" id="ARBA00023136"/>
    </source>
</evidence>
<gene>
    <name evidence="7" type="ORF">Pcinc_029028</name>
</gene>
<dbReference type="Pfam" id="PF05648">
    <property type="entry name" value="PEX11"/>
    <property type="match status" value="1"/>
</dbReference>
<dbReference type="GO" id="GO:0005778">
    <property type="term" value="C:peroxisomal membrane"/>
    <property type="evidence" value="ECO:0007669"/>
    <property type="project" value="UniProtKB-SubCell"/>
</dbReference>
<keyword evidence="1" id="KW-0962">Peroxisome biogenesis</keyword>
<sequence length="253" mass="29599">MDTWIKLNASTTGKDKLFRLVQYLSRLLWYRLESRKHLRDTVDRLRVLEASISTFRKLLRLGKSLEVVYGALRTLHLPDLVLRTSLTLSRIYQAFFLLADHIIWLGRAGLCEIDRDKWGRLSNRFWLGSIICNLFRDGYEILQLLQKKMKHTDLTIFFFFFFGCHMTSLLLHLISTTIFFFFFGSYMTSLLPPKHQKISTDETHRPHHQQHTMRLPNTTLGANAVPHRPIVPPHGNPGRHTPGRTLGHREEPV</sequence>
<comment type="caution">
    <text evidence="7">The sequence shown here is derived from an EMBL/GenBank/DDBJ whole genome shotgun (WGS) entry which is preliminary data.</text>
</comment>
<keyword evidence="6" id="KW-0812">Transmembrane</keyword>
<evidence type="ECO:0000313" key="8">
    <source>
        <dbReference type="Proteomes" id="UP001286313"/>
    </source>
</evidence>
<reference evidence="7" key="1">
    <citation type="submission" date="2023-10" db="EMBL/GenBank/DDBJ databases">
        <title>Genome assemblies of two species of porcelain crab, Petrolisthes cinctipes and Petrolisthes manimaculis (Anomura: Porcellanidae).</title>
        <authorList>
            <person name="Angst P."/>
        </authorList>
    </citation>
    <scope>NUCLEOTIDE SEQUENCE</scope>
    <source>
        <strain evidence="7">PB745_01</strain>
        <tissue evidence="7">Gill</tissue>
    </source>
</reference>
<proteinExistence type="predicted"/>
<evidence type="ECO:0000256" key="3">
    <source>
        <dbReference type="ARBA" id="ARBA00023140"/>
    </source>
</evidence>
<evidence type="ECO:0000256" key="6">
    <source>
        <dbReference type="SAM" id="Phobius"/>
    </source>
</evidence>
<dbReference type="PANTHER" id="PTHR12652:SF50">
    <property type="entry name" value="PEROXIN 11"/>
    <property type="match status" value="1"/>
</dbReference>
<keyword evidence="6" id="KW-1133">Transmembrane helix</keyword>
<accession>A0AAE1K6I3</accession>
<evidence type="ECO:0008006" key="9">
    <source>
        <dbReference type="Google" id="ProtNLM"/>
    </source>
</evidence>